<dbReference type="PRINTS" id="PR00722">
    <property type="entry name" value="CHYMOTRYPSIN"/>
</dbReference>
<dbReference type="PROSITE" id="PS00010">
    <property type="entry name" value="ASX_HYDROXYL"/>
    <property type="match status" value="2"/>
</dbReference>
<dbReference type="GO" id="GO:0005615">
    <property type="term" value="C:extracellular space"/>
    <property type="evidence" value="ECO:0007669"/>
    <property type="project" value="TreeGrafter"/>
</dbReference>
<dbReference type="InterPro" id="IPR017857">
    <property type="entry name" value="Coagulation_fac-like_Gla_dom"/>
</dbReference>
<gene>
    <name evidence="41" type="ORF">Celaphus_00016842</name>
</gene>
<dbReference type="FunFam" id="2.10.25.10:FF:000420">
    <property type="entry name" value="Coagulation factor VII"/>
    <property type="match status" value="1"/>
</dbReference>
<evidence type="ECO:0000256" key="37">
    <source>
        <dbReference type="SAM" id="MobiDB-lite"/>
    </source>
</evidence>
<feature type="domain" description="EGF-like" evidence="38">
    <location>
        <begin position="51"/>
        <end position="87"/>
    </location>
</feature>
<keyword evidence="10" id="KW-0356">Hemostasis</keyword>
<dbReference type="Pfam" id="PF00008">
    <property type="entry name" value="EGF"/>
    <property type="match status" value="2"/>
</dbReference>
<evidence type="ECO:0000259" key="39">
    <source>
        <dbReference type="PROSITE" id="PS50240"/>
    </source>
</evidence>
<keyword evidence="6" id="KW-0301">Gamma-carboxyglutamic acid</keyword>
<protein>
    <recommendedName>
        <fullName evidence="28">Coagulation factor X</fullName>
        <ecNumber evidence="5">3.4.21.6</ecNumber>
        <ecNumber evidence="26">3.4.21.69</ecNumber>
    </recommendedName>
    <alternativeName>
        <fullName evidence="32">Anticoagulant protein C</fullName>
    </alternativeName>
    <alternativeName>
        <fullName evidence="29">Autoprothrombin IIA</fullName>
    </alternativeName>
    <alternativeName>
        <fullName evidence="31">Blood coagulation factor XIV</fullName>
    </alternativeName>
    <alternativeName>
        <fullName evidence="30">Stuart factor</fullName>
    </alternativeName>
    <alternativeName>
        <fullName evidence="27">Vitamin K-dependent protein C</fullName>
    </alternativeName>
</protein>
<comment type="subcellular location">
    <subcellularLocation>
        <location evidence="2">Endoplasmic reticulum</location>
    </subcellularLocation>
    <subcellularLocation>
        <location evidence="3">Golgi apparatus</location>
    </subcellularLocation>
    <subcellularLocation>
        <location evidence="4">Secreted</location>
    </subcellularLocation>
</comment>
<evidence type="ECO:0000256" key="30">
    <source>
        <dbReference type="ARBA" id="ARBA00041550"/>
    </source>
</evidence>
<evidence type="ECO:0000256" key="33">
    <source>
        <dbReference type="PIRSR" id="PIRSR001155-1"/>
    </source>
</evidence>
<dbReference type="PROSITE" id="PS00011">
    <property type="entry name" value="GLA_1"/>
    <property type="match status" value="1"/>
</dbReference>
<feature type="disulfide bond" evidence="35">
    <location>
        <begin position="504"/>
        <end position="513"/>
    </location>
</feature>
<dbReference type="InterPro" id="IPR001881">
    <property type="entry name" value="EGF-like_Ca-bd_dom"/>
</dbReference>
<comment type="caution">
    <text evidence="41">The sequence shown here is derived from an EMBL/GenBank/DDBJ whole genome shotgun (WGS) entry which is preliminary data.</text>
</comment>
<feature type="disulfide bond" evidence="35">
    <location>
        <begin position="77"/>
        <end position="86"/>
    </location>
</feature>
<comment type="caution">
    <text evidence="35">Lacks conserved residue(s) required for the propagation of feature annotation.</text>
</comment>
<dbReference type="FunFam" id="2.40.10.10:FF:000011">
    <property type="entry name" value="Coagulation factor X"/>
    <property type="match status" value="2"/>
</dbReference>
<dbReference type="PANTHER" id="PTHR24278">
    <property type="entry name" value="COAGULATION FACTOR"/>
    <property type="match status" value="1"/>
</dbReference>
<name>A0A212C4I5_CEREH</name>
<dbReference type="Gene3D" id="2.10.25.10">
    <property type="entry name" value="Laminin"/>
    <property type="match status" value="4"/>
</dbReference>
<evidence type="ECO:0000256" key="20">
    <source>
        <dbReference type="ARBA" id="ARBA00023145"/>
    </source>
</evidence>
<dbReference type="PROSITE" id="PS50026">
    <property type="entry name" value="EGF_3"/>
    <property type="match status" value="2"/>
</dbReference>
<evidence type="ECO:0000256" key="31">
    <source>
        <dbReference type="ARBA" id="ARBA00042403"/>
    </source>
</evidence>
<evidence type="ECO:0000256" key="22">
    <source>
        <dbReference type="ARBA" id="ARBA00023180"/>
    </source>
</evidence>
<evidence type="ECO:0000256" key="12">
    <source>
        <dbReference type="ARBA" id="ARBA00022737"/>
    </source>
</evidence>
<dbReference type="SMART" id="SM00020">
    <property type="entry name" value="Tryp_SPc"/>
    <property type="match status" value="2"/>
</dbReference>
<dbReference type="SMART" id="SM00179">
    <property type="entry name" value="EGF_CA"/>
    <property type="match status" value="2"/>
</dbReference>
<dbReference type="InterPro" id="IPR009003">
    <property type="entry name" value="Peptidase_S1_PA"/>
</dbReference>
<keyword evidence="22" id="KW-0325">Glycoprotein</keyword>
<feature type="domain" description="EGF-like" evidence="38">
    <location>
        <begin position="478"/>
        <end position="514"/>
    </location>
</feature>
<feature type="domain" description="Peptidase S1" evidence="39">
    <location>
        <begin position="548"/>
        <end position="783"/>
    </location>
</feature>
<evidence type="ECO:0000256" key="29">
    <source>
        <dbReference type="ARBA" id="ARBA00041306"/>
    </source>
</evidence>
<evidence type="ECO:0000256" key="7">
    <source>
        <dbReference type="ARBA" id="ARBA00022525"/>
    </source>
</evidence>
<evidence type="ECO:0000259" key="38">
    <source>
        <dbReference type="PROSITE" id="PS50026"/>
    </source>
</evidence>
<accession>A0A212C4I5</accession>
<keyword evidence="14" id="KW-0256">Endoplasmic reticulum</keyword>
<dbReference type="PROSITE" id="PS00134">
    <property type="entry name" value="TRYPSIN_HIS"/>
    <property type="match status" value="1"/>
</dbReference>
<comment type="function">
    <text evidence="25">Protein C is a vitamin K-dependent serine protease that regulates blood coagulation by inactivating factors Va and VIIIa in the presence of calcium ions and phospholipids. Exerts a protective effect on the endothelial cell barrier function.</text>
</comment>
<keyword evidence="15 36" id="KW-0720">Serine protease</keyword>
<proteinExistence type="predicted"/>
<evidence type="ECO:0000256" key="2">
    <source>
        <dbReference type="ARBA" id="ARBA00004240"/>
    </source>
</evidence>
<evidence type="ECO:0000256" key="18">
    <source>
        <dbReference type="ARBA" id="ARBA00023034"/>
    </source>
</evidence>
<keyword evidence="42" id="KW-1185">Reference proteome</keyword>
<keyword evidence="16" id="KW-0106">Calcium</keyword>
<dbReference type="InterPro" id="IPR050442">
    <property type="entry name" value="Peptidase_S1_coag_factors"/>
</dbReference>
<keyword evidence="9 36" id="KW-0645">Protease</keyword>
<organism evidence="41 42">
    <name type="scientific">Cervus elaphus hippelaphus</name>
    <name type="common">European red deer</name>
    <dbReference type="NCBI Taxonomy" id="46360"/>
    <lineage>
        <taxon>Eukaryota</taxon>
        <taxon>Metazoa</taxon>
        <taxon>Chordata</taxon>
        <taxon>Craniata</taxon>
        <taxon>Vertebrata</taxon>
        <taxon>Euteleostomi</taxon>
        <taxon>Mammalia</taxon>
        <taxon>Eutheria</taxon>
        <taxon>Laurasiatheria</taxon>
        <taxon>Artiodactyla</taxon>
        <taxon>Ruminantia</taxon>
        <taxon>Pecora</taxon>
        <taxon>Cervidae</taxon>
        <taxon>Cervinae</taxon>
        <taxon>Cervus</taxon>
    </lineage>
</organism>
<evidence type="ECO:0000256" key="9">
    <source>
        <dbReference type="ARBA" id="ARBA00022670"/>
    </source>
</evidence>
<dbReference type="AlphaFoldDB" id="A0A212C4I5"/>
<dbReference type="Gene3D" id="2.40.10.10">
    <property type="entry name" value="Trypsin-like serine proteases"/>
    <property type="match status" value="3"/>
</dbReference>
<dbReference type="CDD" id="cd00054">
    <property type="entry name" value="EGF_CA"/>
    <property type="match status" value="2"/>
</dbReference>
<dbReference type="EC" id="3.4.21.69" evidence="26"/>
<comment type="catalytic activity">
    <reaction evidence="1">
        <text>Selective cleavage of Arg-|-Thr and then Arg-|-Ile bonds in prothrombin to form thrombin.</text>
        <dbReference type="EC" id="3.4.21.6"/>
    </reaction>
</comment>
<dbReference type="GO" id="GO:0005794">
    <property type="term" value="C:Golgi apparatus"/>
    <property type="evidence" value="ECO:0007669"/>
    <property type="project" value="UniProtKB-SubCell"/>
</dbReference>
<keyword evidence="21 34" id="KW-1015">Disulfide bond</keyword>
<evidence type="ECO:0000256" key="8">
    <source>
        <dbReference type="ARBA" id="ARBA00022536"/>
    </source>
</evidence>
<keyword evidence="7" id="KW-0964">Secreted</keyword>
<dbReference type="SMART" id="SM00181">
    <property type="entry name" value="EGF"/>
    <property type="match status" value="4"/>
</dbReference>
<dbReference type="PANTHER" id="PTHR24278:SF28">
    <property type="entry name" value="COAGULATION FACTOR X"/>
    <property type="match status" value="1"/>
</dbReference>
<keyword evidence="11" id="KW-0732">Signal</keyword>
<feature type="compositionally biased region" description="Polar residues" evidence="37">
    <location>
        <begin position="792"/>
        <end position="804"/>
    </location>
</feature>
<evidence type="ECO:0000256" key="25">
    <source>
        <dbReference type="ARBA" id="ARBA00037553"/>
    </source>
</evidence>
<dbReference type="PIRSF" id="PIRSF001155">
    <property type="entry name" value="C1r_C1s_MASP"/>
    <property type="match status" value="1"/>
</dbReference>
<evidence type="ECO:0000256" key="17">
    <source>
        <dbReference type="ARBA" id="ARBA00022875"/>
    </source>
</evidence>
<dbReference type="InterPro" id="IPR033116">
    <property type="entry name" value="TRYPSIN_SER"/>
</dbReference>
<evidence type="ECO:0000256" key="21">
    <source>
        <dbReference type="ARBA" id="ARBA00023157"/>
    </source>
</evidence>
<dbReference type="SUPFAM" id="SSF57196">
    <property type="entry name" value="EGF/Laminin"/>
    <property type="match status" value="4"/>
</dbReference>
<dbReference type="GO" id="GO:0006508">
    <property type="term" value="P:proteolysis"/>
    <property type="evidence" value="ECO:0007669"/>
    <property type="project" value="UniProtKB-KW"/>
</dbReference>
<dbReference type="SUPFAM" id="SSF57630">
    <property type="entry name" value="GLA-domain"/>
    <property type="match status" value="1"/>
</dbReference>
<evidence type="ECO:0000256" key="32">
    <source>
        <dbReference type="ARBA" id="ARBA00042906"/>
    </source>
</evidence>
<keyword evidence="17" id="KW-0391">Immunity</keyword>
<evidence type="ECO:0000256" key="6">
    <source>
        <dbReference type="ARBA" id="ARBA00022479"/>
    </source>
</evidence>
<evidence type="ECO:0000313" key="42">
    <source>
        <dbReference type="Proteomes" id="UP000242450"/>
    </source>
</evidence>
<keyword evidence="18" id="KW-0333">Golgi apparatus</keyword>
<evidence type="ECO:0000256" key="5">
    <source>
        <dbReference type="ARBA" id="ARBA00012181"/>
    </source>
</evidence>
<dbReference type="InterPro" id="IPR000152">
    <property type="entry name" value="EGF-type_Asp/Asn_hydroxyl_site"/>
</dbReference>
<evidence type="ECO:0000313" key="41">
    <source>
        <dbReference type="EMBL" id="OWK00910.1"/>
    </source>
</evidence>
<evidence type="ECO:0000256" key="4">
    <source>
        <dbReference type="ARBA" id="ARBA00004613"/>
    </source>
</evidence>
<evidence type="ECO:0000256" key="16">
    <source>
        <dbReference type="ARBA" id="ARBA00022837"/>
    </source>
</evidence>
<evidence type="ECO:0000256" key="24">
    <source>
        <dbReference type="ARBA" id="ARBA00036045"/>
    </source>
</evidence>
<evidence type="ECO:0000256" key="34">
    <source>
        <dbReference type="PIRSR" id="PIRSR001155-2"/>
    </source>
</evidence>
<evidence type="ECO:0000256" key="11">
    <source>
        <dbReference type="ARBA" id="ARBA00022729"/>
    </source>
</evidence>
<dbReference type="PRINTS" id="PR00001">
    <property type="entry name" value="GLABLOOD"/>
</dbReference>
<keyword evidence="20" id="KW-0865">Zymogen</keyword>
<feature type="domain" description="Gla" evidence="40">
    <location>
        <begin position="432"/>
        <end position="478"/>
    </location>
</feature>
<dbReference type="Proteomes" id="UP000242450">
    <property type="component" value="Chromosome 30"/>
</dbReference>
<keyword evidence="17" id="KW-0180">Complement pathway</keyword>
<keyword evidence="19" id="KW-0094">Blood coagulation</keyword>
<feature type="domain" description="Peptidase S1" evidence="39">
    <location>
        <begin position="143"/>
        <end position="358"/>
    </location>
</feature>
<dbReference type="Pfam" id="PF00594">
    <property type="entry name" value="Gla"/>
    <property type="match status" value="1"/>
</dbReference>
<dbReference type="GO" id="GO:0005783">
    <property type="term" value="C:endoplasmic reticulum"/>
    <property type="evidence" value="ECO:0007669"/>
    <property type="project" value="UniProtKB-SubCell"/>
</dbReference>
<dbReference type="InterPro" id="IPR024175">
    <property type="entry name" value="Pept_S1A_C1r/C1S/mannan-bd"/>
</dbReference>
<dbReference type="GO" id="GO:0005509">
    <property type="term" value="F:calcium ion binding"/>
    <property type="evidence" value="ECO:0007669"/>
    <property type="project" value="InterPro"/>
</dbReference>
<dbReference type="EMBL" id="MKHE01000030">
    <property type="protein sequence ID" value="OWK00910.1"/>
    <property type="molecule type" value="Genomic_DNA"/>
</dbReference>
<feature type="active site" description="Charge relay system" evidence="33">
    <location>
        <position position="638"/>
    </location>
</feature>
<feature type="region of interest" description="Disordered" evidence="37">
    <location>
        <begin position="789"/>
        <end position="813"/>
    </location>
</feature>
<dbReference type="FunFam" id="4.10.740.10:FF:000001">
    <property type="entry name" value="vitamin K-dependent protein S"/>
    <property type="match status" value="1"/>
</dbReference>
<evidence type="ECO:0000256" key="27">
    <source>
        <dbReference type="ARBA" id="ARBA00040219"/>
    </source>
</evidence>
<dbReference type="GO" id="GO:0007596">
    <property type="term" value="P:blood coagulation"/>
    <property type="evidence" value="ECO:0007669"/>
    <property type="project" value="UniProtKB-KW"/>
</dbReference>
<evidence type="ECO:0000256" key="3">
    <source>
        <dbReference type="ARBA" id="ARBA00004555"/>
    </source>
</evidence>
<keyword evidence="17" id="KW-0399">Innate immunity</keyword>
<dbReference type="InterPro" id="IPR001254">
    <property type="entry name" value="Trypsin_dom"/>
</dbReference>
<feature type="disulfide bond" evidence="34">
    <location>
        <begin position="706"/>
        <end position="720"/>
    </location>
</feature>
<dbReference type="SMART" id="SM00069">
    <property type="entry name" value="GLA"/>
    <property type="match status" value="1"/>
</dbReference>
<dbReference type="PROSITE" id="PS00022">
    <property type="entry name" value="EGF_1"/>
    <property type="match status" value="2"/>
</dbReference>
<dbReference type="InterPro" id="IPR000742">
    <property type="entry name" value="EGF"/>
</dbReference>
<dbReference type="OrthoDB" id="6380398at2759"/>
<dbReference type="InterPro" id="IPR000294">
    <property type="entry name" value="GLA_domain"/>
</dbReference>
<keyword evidence="23" id="KW-0379">Hydroxylation</keyword>
<dbReference type="PRINTS" id="PR00010">
    <property type="entry name" value="EGFBLOOD"/>
</dbReference>
<evidence type="ECO:0000256" key="19">
    <source>
        <dbReference type="ARBA" id="ARBA00023084"/>
    </source>
</evidence>
<evidence type="ECO:0000256" key="13">
    <source>
        <dbReference type="ARBA" id="ARBA00022801"/>
    </source>
</evidence>
<dbReference type="InterPro" id="IPR018114">
    <property type="entry name" value="TRYPSIN_HIS"/>
</dbReference>
<dbReference type="PROSITE" id="PS50240">
    <property type="entry name" value="TRYPSIN_DOM"/>
    <property type="match status" value="2"/>
</dbReference>
<evidence type="ECO:0000256" key="14">
    <source>
        <dbReference type="ARBA" id="ARBA00022824"/>
    </source>
</evidence>
<dbReference type="PROSITE" id="PS01186">
    <property type="entry name" value="EGF_2"/>
    <property type="match status" value="2"/>
</dbReference>
<dbReference type="CDD" id="cd00190">
    <property type="entry name" value="Tryp_SPc"/>
    <property type="match status" value="2"/>
</dbReference>
<dbReference type="PROSITE" id="PS00135">
    <property type="entry name" value="TRYPSIN_SER"/>
    <property type="match status" value="2"/>
</dbReference>
<evidence type="ECO:0000256" key="23">
    <source>
        <dbReference type="ARBA" id="ARBA00023278"/>
    </source>
</evidence>
<evidence type="ECO:0000256" key="35">
    <source>
        <dbReference type="PROSITE-ProRule" id="PRU00076"/>
    </source>
</evidence>
<dbReference type="Pfam" id="PF00089">
    <property type="entry name" value="Trypsin"/>
    <property type="match status" value="2"/>
</dbReference>
<keyword evidence="13 36" id="KW-0378">Hydrolase</keyword>
<evidence type="ECO:0000256" key="1">
    <source>
        <dbReference type="ARBA" id="ARBA00001239"/>
    </source>
</evidence>
<dbReference type="PROSITE" id="PS50998">
    <property type="entry name" value="GLA_2"/>
    <property type="match status" value="1"/>
</dbReference>
<keyword evidence="12" id="KW-0677">Repeat</keyword>
<evidence type="ECO:0000256" key="26">
    <source>
        <dbReference type="ARBA" id="ARBA00038995"/>
    </source>
</evidence>
<evidence type="ECO:0000256" key="15">
    <source>
        <dbReference type="ARBA" id="ARBA00022825"/>
    </source>
</evidence>
<reference evidence="41 42" key="1">
    <citation type="journal article" date="2018" name="Mol. Genet. Genomics">
        <title>The red deer Cervus elaphus genome CerEla1.0: sequencing, annotating, genes, and chromosomes.</title>
        <authorList>
            <person name="Bana N.A."/>
            <person name="Nyiri A."/>
            <person name="Nagy J."/>
            <person name="Frank K."/>
            <person name="Nagy T."/>
            <person name="Steger V."/>
            <person name="Schiller M."/>
            <person name="Lakatos P."/>
            <person name="Sugar L."/>
            <person name="Horn P."/>
            <person name="Barta E."/>
            <person name="Orosz L."/>
        </authorList>
    </citation>
    <scope>NUCLEOTIDE SEQUENCE [LARGE SCALE GENOMIC DNA]</scope>
    <source>
        <strain evidence="41">Hungarian</strain>
    </source>
</reference>
<dbReference type="SUPFAM" id="SSF50494">
    <property type="entry name" value="Trypsin-like serine proteases"/>
    <property type="match status" value="2"/>
</dbReference>
<evidence type="ECO:0000256" key="36">
    <source>
        <dbReference type="RuleBase" id="RU363034"/>
    </source>
</evidence>
<dbReference type="PROSITE" id="PS01187">
    <property type="entry name" value="EGF_CA"/>
    <property type="match status" value="2"/>
</dbReference>
<dbReference type="InterPro" id="IPR035972">
    <property type="entry name" value="GLA-like_dom_SF"/>
</dbReference>
<feature type="active site" description="Charge relay system" evidence="33">
    <location>
        <position position="735"/>
    </location>
</feature>
<dbReference type="GO" id="GO:0006958">
    <property type="term" value="P:complement activation, classical pathway"/>
    <property type="evidence" value="ECO:0007669"/>
    <property type="project" value="UniProtKB-KW"/>
</dbReference>
<evidence type="ECO:0000256" key="28">
    <source>
        <dbReference type="ARBA" id="ARBA00040873"/>
    </source>
</evidence>
<dbReference type="InterPro" id="IPR018097">
    <property type="entry name" value="EGF_Ca-bd_CS"/>
</dbReference>
<dbReference type="InterPro" id="IPR043504">
    <property type="entry name" value="Peptidase_S1_PA_chymotrypsin"/>
</dbReference>
<comment type="catalytic activity">
    <reaction evidence="24">
        <text>Degradation of blood coagulation factors Va and VIIIa.</text>
        <dbReference type="EC" id="3.4.21.69"/>
    </reaction>
</comment>
<dbReference type="GO" id="GO:0004252">
    <property type="term" value="F:serine-type endopeptidase activity"/>
    <property type="evidence" value="ECO:0007669"/>
    <property type="project" value="UniProtKB-EC"/>
</dbReference>
<feature type="active site" description="Charge relay system" evidence="33">
    <location>
        <position position="592"/>
    </location>
</feature>
<evidence type="ECO:0000259" key="40">
    <source>
        <dbReference type="PROSITE" id="PS50998"/>
    </source>
</evidence>
<evidence type="ECO:0000256" key="10">
    <source>
        <dbReference type="ARBA" id="ARBA00022696"/>
    </source>
</evidence>
<dbReference type="InterPro" id="IPR001314">
    <property type="entry name" value="Peptidase_S1A"/>
</dbReference>
<dbReference type="Pfam" id="PF14670">
    <property type="entry name" value="FXa_inhibition"/>
    <property type="match status" value="2"/>
</dbReference>
<feature type="disulfide bond" evidence="34">
    <location>
        <begin position="731"/>
        <end position="759"/>
    </location>
</feature>
<dbReference type="EC" id="3.4.21.6" evidence="5"/>
<dbReference type="FunFam" id="2.10.25.10:FF:000162">
    <property type="entry name" value="Coagulation factor X (Predicted)"/>
    <property type="match status" value="1"/>
</dbReference>
<sequence>MNPPISRGAVWLLPQPAPAAPPRGHKACPGTRVSHGFFLLPQKQFWVSYNDGDQCASSPCQNGGSCEDQLQSYVCFCPDGFEGRNCETDKQSQLICANDNGGCEQYCGANPGAGRFCWCHEDYALQADGVTCAPAGHAEAERGAALRGHPGQPLLGGLRCPLLRQAPELAESDCGEHDLGRVEGSEQERLVVQVIVPKEYVPGKTNHDVALLQLSQPVALGDHVAPLCLPDPAFADETLAFVRFSAVSGWGQLLERGVTARKLMVVLVPRLLTQDCLQQSRQRPGGPAVTDNMFCAGYTDGSKDACKGDSGGPHATRFRATWFLTGIVSWGEGCAAAGHFGVYTRVSRYTAWLRRLMGHPLPERGLLRPGRADLAPEACRGGTDGCPPKGPTMAGLLRLILLTTALGGLLRPAGSVFLPRDQAHRVLQRARRANSFLEEMKQGNLERECREEACSYEEAREVFEDTEQTDEFWSIYKDGDQCEGQPCLNQGRCKDGLGDYTCTCAEGFEGKNCEFSTRELCSLDNGGCDQFCREERGEVRCSCARGYVLGNDRKSCVSTAPAPPQALLVNEENEGFCGGTILSEFYILTAAHCLHQAKRFTVRVGDRNTEREEGKEMAHEVEMSVKHSRFVKETYDFDIAVLRLKTPIQFRRNVAPACLPEKDWAEATLLTQKTGVVSGFGRTHEKGRLSSTLKMLEVPYVDRNTCKLSSSFSITPNMFCAGYDAQPEDACQGDSGGPHVTRFRDTYYVTGIVSWGEGCARKGKFGIYTKVSNFLKWIDKIMKARAGAVGSRSPTEAPATQTVPTPLPPHAGL</sequence>
<keyword evidence="8 35" id="KW-0245">EGF-like domain</keyword>
<dbReference type="Gene3D" id="4.10.740.10">
    <property type="entry name" value="Coagulation Factor IX"/>
    <property type="match status" value="1"/>
</dbReference>